<dbReference type="RefSeq" id="WP_011045309.1">
    <property type="nucleotide sequence ID" value="NC_003910.7"/>
</dbReference>
<dbReference type="Pfam" id="PF01203">
    <property type="entry name" value="T2SSN"/>
    <property type="match status" value="1"/>
</dbReference>
<dbReference type="STRING" id="167879.CPS_4581"/>
<dbReference type="GO" id="GO:0005886">
    <property type="term" value="C:plasma membrane"/>
    <property type="evidence" value="ECO:0007669"/>
    <property type="project" value="UniProtKB-SubCell"/>
</dbReference>
<organism evidence="11 12">
    <name type="scientific">Colwellia psychrerythraea (strain 34H / ATCC BAA-681)</name>
    <name type="common">Vibrio psychroerythus</name>
    <dbReference type="NCBI Taxonomy" id="167879"/>
    <lineage>
        <taxon>Bacteria</taxon>
        <taxon>Pseudomonadati</taxon>
        <taxon>Pseudomonadota</taxon>
        <taxon>Gammaproteobacteria</taxon>
        <taxon>Alteromonadales</taxon>
        <taxon>Colwelliaceae</taxon>
        <taxon>Colwellia</taxon>
    </lineage>
</organism>
<keyword evidence="7" id="KW-0812">Transmembrane</keyword>
<dbReference type="KEGG" id="cps:CPS_4581"/>
<keyword evidence="9" id="KW-0472">Membrane</keyword>
<dbReference type="EMBL" id="CP000083">
    <property type="protein sequence ID" value="AAZ25222.1"/>
    <property type="molecule type" value="Genomic_DNA"/>
</dbReference>
<evidence type="ECO:0000256" key="1">
    <source>
        <dbReference type="ARBA" id="ARBA00004533"/>
    </source>
</evidence>
<protein>
    <recommendedName>
        <fullName evidence="3">Type II secretion system protein N</fullName>
    </recommendedName>
    <alternativeName>
        <fullName evidence="10">General secretion pathway protein N</fullName>
    </alternativeName>
</protein>
<evidence type="ECO:0000256" key="3">
    <source>
        <dbReference type="ARBA" id="ARBA00021563"/>
    </source>
</evidence>
<evidence type="ECO:0000313" key="11">
    <source>
        <dbReference type="EMBL" id="AAZ25222.1"/>
    </source>
</evidence>
<proteinExistence type="inferred from homology"/>
<comment type="subcellular location">
    <subcellularLocation>
        <location evidence="1">Cell inner membrane</location>
    </subcellularLocation>
</comment>
<dbReference type="GO" id="GO:0015628">
    <property type="term" value="P:protein secretion by the type II secretion system"/>
    <property type="evidence" value="ECO:0007669"/>
    <property type="project" value="InterPro"/>
</dbReference>
<evidence type="ECO:0000256" key="9">
    <source>
        <dbReference type="ARBA" id="ARBA00023136"/>
    </source>
</evidence>
<dbReference type="Proteomes" id="UP000000547">
    <property type="component" value="Chromosome"/>
</dbReference>
<keyword evidence="5" id="KW-1003">Cell membrane</keyword>
<keyword evidence="8" id="KW-0653">Protein transport</keyword>
<comment type="similarity">
    <text evidence="2">Belongs to the GSP N family.</text>
</comment>
<dbReference type="HOGENOM" id="CLU_092754_1_0_6"/>
<evidence type="ECO:0000313" key="12">
    <source>
        <dbReference type="Proteomes" id="UP000000547"/>
    </source>
</evidence>
<dbReference type="InterPro" id="IPR022792">
    <property type="entry name" value="T2SS_protein-GspN"/>
</dbReference>
<sequence length="251" mass="27071">MKKWFAFTAIFLSSYIAFLVANTPLSLVINNVQLPKDIVLQGVSGSIWQGEISRVTIDNNAIEKVKTTVSFWSLFGLSPSIQVSFGDAMLSGPEGKLNLTVSSEQLTLTEVELYISANDIAQQLPLPIPLSAQGNVELFLSEIVIVTGNQLSCSKAEGDVLWSRAGVVALEQNIKLGKFSAEISCAEGDLLAKVSPKNNLGLSFDGGLTLTTQKISGKGYLKPGAKFPSQLRSALSFLGRPDNQGRYLLRF</sequence>
<evidence type="ECO:0000256" key="5">
    <source>
        <dbReference type="ARBA" id="ARBA00022475"/>
    </source>
</evidence>
<keyword evidence="4" id="KW-0813">Transport</keyword>
<evidence type="ECO:0000256" key="4">
    <source>
        <dbReference type="ARBA" id="ARBA00022448"/>
    </source>
</evidence>
<evidence type="ECO:0000256" key="2">
    <source>
        <dbReference type="ARBA" id="ARBA00007208"/>
    </source>
</evidence>
<gene>
    <name evidence="11" type="primary">gspN</name>
    <name evidence="11" type="ordered locus">CPS_4581</name>
</gene>
<dbReference type="AlphaFoldDB" id="Q47VE4"/>
<evidence type="ECO:0000256" key="8">
    <source>
        <dbReference type="ARBA" id="ARBA00022927"/>
    </source>
</evidence>
<name>Q47VE4_COLP3</name>
<evidence type="ECO:0000256" key="6">
    <source>
        <dbReference type="ARBA" id="ARBA00022519"/>
    </source>
</evidence>
<reference evidence="11" key="1">
    <citation type="journal article" date="2005" name="Proc. Natl. Acad. Sci. U.S.A.">
        <title>The psychrophilic lifestyle as revealed by the genome sequence of Colwellia psychrerythraea 34H through genomic and proteomic analyses.</title>
        <authorList>
            <person name="Methe B.A."/>
            <person name="Nelson K.E."/>
            <person name="Deming J.W."/>
            <person name="Momen B."/>
            <person name="Melamud E."/>
            <person name="Zhang X."/>
            <person name="Moult J."/>
            <person name="Madupu R."/>
            <person name="Nelson W.C."/>
            <person name="Dodson R.J."/>
            <person name="Brinkac L.M."/>
            <person name="Daugherty S.C."/>
            <person name="Durkin A.S."/>
            <person name="DeBoy R.T."/>
            <person name="Kolonay J.F."/>
            <person name="Sullivan S.A."/>
            <person name="Zhou L."/>
            <person name="Davidsen T.M."/>
            <person name="Wu M."/>
            <person name="Huston A.L."/>
            <person name="Lewis M."/>
            <person name="Weaver B."/>
            <person name="Weidman J.F."/>
            <person name="Khouri H."/>
            <person name="Utterback T.R."/>
            <person name="Feldblyum T.V."/>
            <person name="Fraser C.M."/>
        </authorList>
    </citation>
    <scope>NUCLEOTIDE SEQUENCE [LARGE SCALE GENOMIC DNA]</scope>
    <source>
        <strain evidence="11">34H</strain>
    </source>
</reference>
<accession>Q47VE4</accession>
<keyword evidence="6" id="KW-0997">Cell inner membrane</keyword>
<evidence type="ECO:0000256" key="7">
    <source>
        <dbReference type="ARBA" id="ARBA00022692"/>
    </source>
</evidence>
<dbReference type="GO" id="GO:0015627">
    <property type="term" value="C:type II protein secretion system complex"/>
    <property type="evidence" value="ECO:0007669"/>
    <property type="project" value="InterPro"/>
</dbReference>
<evidence type="ECO:0000256" key="10">
    <source>
        <dbReference type="ARBA" id="ARBA00030772"/>
    </source>
</evidence>